<dbReference type="AlphaFoldDB" id="A0A5Q2N5P0"/>
<dbReference type="OrthoDB" id="9810477at2"/>
<reference evidence="2" key="1">
    <citation type="submission" date="2019-11" db="EMBL/GenBank/DDBJ databases">
        <title>Genome sequence of Heliorestis convoluta strain HH, an alkaliphilic and minimalistic phototrophic bacterium from a soda lake in Egypt.</title>
        <authorList>
            <person name="Dewey E.D."/>
            <person name="Stokes L.M."/>
            <person name="Burchell B.M."/>
            <person name="Shaffer K.N."/>
            <person name="Huntington A.M."/>
            <person name="Baker J.M."/>
            <person name="Nadendla S."/>
            <person name="Giglio M.G."/>
            <person name="Touchman J.W."/>
            <person name="Blankenship R.E."/>
            <person name="Madigan M.T."/>
            <person name="Sattley W.M."/>
        </authorList>
    </citation>
    <scope>NUCLEOTIDE SEQUENCE [LARGE SCALE GENOMIC DNA]</scope>
    <source>
        <strain evidence="2">HH</strain>
    </source>
</reference>
<dbReference type="RefSeq" id="WP_153726016.1">
    <property type="nucleotide sequence ID" value="NZ_CP045875.1"/>
</dbReference>
<gene>
    <name evidence="1" type="ORF">FTV88_2857</name>
</gene>
<dbReference type="Proteomes" id="UP000366051">
    <property type="component" value="Chromosome"/>
</dbReference>
<evidence type="ECO:0000313" key="2">
    <source>
        <dbReference type="Proteomes" id="UP000366051"/>
    </source>
</evidence>
<accession>A0A5Q2N5P0</accession>
<organism evidence="1 2">
    <name type="scientific">Heliorestis convoluta</name>
    <dbReference type="NCBI Taxonomy" id="356322"/>
    <lineage>
        <taxon>Bacteria</taxon>
        <taxon>Bacillati</taxon>
        <taxon>Bacillota</taxon>
        <taxon>Clostridia</taxon>
        <taxon>Eubacteriales</taxon>
        <taxon>Heliobacteriaceae</taxon>
        <taxon>Heliorestis</taxon>
    </lineage>
</organism>
<dbReference type="KEGG" id="hcv:FTV88_2857"/>
<name>A0A5Q2N5P0_9FIRM</name>
<evidence type="ECO:0000313" key="1">
    <source>
        <dbReference type="EMBL" id="QGG48946.1"/>
    </source>
</evidence>
<sequence>MSHRCKRTLLLVEGSAFEKKEGDSVYAGELLGYSGARSIKAPYHGVIEAIAFHHEAHTVAIYIKSRNVEKEISS</sequence>
<dbReference type="EMBL" id="CP045875">
    <property type="protein sequence ID" value="QGG48946.1"/>
    <property type="molecule type" value="Genomic_DNA"/>
</dbReference>
<protein>
    <submittedName>
        <fullName evidence="1">Uncharacterized protein</fullName>
    </submittedName>
</protein>
<keyword evidence="2" id="KW-1185">Reference proteome</keyword>
<proteinExistence type="predicted"/>